<reference evidence="1 2" key="1">
    <citation type="journal article" date="2016" name="DNA Res.">
        <title>The draft genome of MD-2 pineapple using hybrid error correction of long reads.</title>
        <authorList>
            <person name="Redwan R.M."/>
            <person name="Saidin A."/>
            <person name="Kumar S.V."/>
        </authorList>
    </citation>
    <scope>NUCLEOTIDE SEQUENCE [LARGE SCALE GENOMIC DNA]</scope>
    <source>
        <strain evidence="2">cv. MD2</strain>
        <tissue evidence="1">Leaf</tissue>
    </source>
</reference>
<evidence type="ECO:0000313" key="2">
    <source>
        <dbReference type="Proteomes" id="UP000092600"/>
    </source>
</evidence>
<evidence type="ECO:0000313" key="1">
    <source>
        <dbReference type="EMBL" id="OAY67941.1"/>
    </source>
</evidence>
<proteinExistence type="predicted"/>
<dbReference type="AlphaFoldDB" id="A0A199UTI1"/>
<dbReference type="Proteomes" id="UP000092600">
    <property type="component" value="Unassembled WGS sequence"/>
</dbReference>
<name>A0A199UTI1_ANACO</name>
<sequence length="131" mass="15326">MLGVQIANQLQSELQAFDQLEESQNLPKETFDKRAELKSNLLLILEEEEILWNTRAKQRWLKEGDGNTKFFHAFANGRKRSNTIVAIEDDFGQQITNEELKRSYFYQSFKRIFASKLEERGIEVVVSLVEL</sequence>
<protein>
    <submittedName>
        <fullName evidence="1">Uncharacterized protein</fullName>
    </submittedName>
</protein>
<accession>A0A199UTI1</accession>
<gene>
    <name evidence="1" type="ORF">ACMD2_16525</name>
</gene>
<organism evidence="1 2">
    <name type="scientific">Ananas comosus</name>
    <name type="common">Pineapple</name>
    <name type="synonym">Ananas ananas</name>
    <dbReference type="NCBI Taxonomy" id="4615"/>
    <lineage>
        <taxon>Eukaryota</taxon>
        <taxon>Viridiplantae</taxon>
        <taxon>Streptophyta</taxon>
        <taxon>Embryophyta</taxon>
        <taxon>Tracheophyta</taxon>
        <taxon>Spermatophyta</taxon>
        <taxon>Magnoliopsida</taxon>
        <taxon>Liliopsida</taxon>
        <taxon>Poales</taxon>
        <taxon>Bromeliaceae</taxon>
        <taxon>Bromelioideae</taxon>
        <taxon>Ananas</taxon>
    </lineage>
</organism>
<comment type="caution">
    <text evidence="1">The sequence shown here is derived from an EMBL/GenBank/DDBJ whole genome shotgun (WGS) entry which is preliminary data.</text>
</comment>
<dbReference type="EMBL" id="LSRQ01005209">
    <property type="protein sequence ID" value="OAY67941.1"/>
    <property type="molecule type" value="Genomic_DNA"/>
</dbReference>